<dbReference type="PROSITE" id="PS00107">
    <property type="entry name" value="PROTEIN_KINASE_ATP"/>
    <property type="match status" value="1"/>
</dbReference>
<dbReference type="PROSITE" id="PS00108">
    <property type="entry name" value="PROTEIN_KINASE_ST"/>
    <property type="match status" value="1"/>
</dbReference>
<evidence type="ECO:0000313" key="8">
    <source>
        <dbReference type="EMBL" id="KAF0697862.1"/>
    </source>
</evidence>
<keyword evidence="10" id="KW-1185">Reference proteome</keyword>
<dbReference type="InterPro" id="IPR032675">
    <property type="entry name" value="LRR_dom_sf"/>
</dbReference>
<evidence type="ECO:0000259" key="7">
    <source>
        <dbReference type="PROSITE" id="PS50011"/>
    </source>
</evidence>
<evidence type="ECO:0000313" key="9">
    <source>
        <dbReference type="EMBL" id="VFT88345.1"/>
    </source>
</evidence>
<evidence type="ECO:0000256" key="5">
    <source>
        <dbReference type="SAM" id="Phobius"/>
    </source>
</evidence>
<feature type="domain" description="Protein kinase" evidence="7">
    <location>
        <begin position="423"/>
        <end position="685"/>
    </location>
</feature>
<evidence type="ECO:0000256" key="2">
    <source>
        <dbReference type="ARBA" id="ARBA00022741"/>
    </source>
</evidence>
<evidence type="ECO:0000256" key="3">
    <source>
        <dbReference type="ARBA" id="ARBA00022840"/>
    </source>
</evidence>
<organism evidence="9 10">
    <name type="scientific">Aphanomyces stellatus</name>
    <dbReference type="NCBI Taxonomy" id="120398"/>
    <lineage>
        <taxon>Eukaryota</taxon>
        <taxon>Sar</taxon>
        <taxon>Stramenopiles</taxon>
        <taxon>Oomycota</taxon>
        <taxon>Saprolegniomycetes</taxon>
        <taxon>Saprolegniales</taxon>
        <taxon>Verrucalvaceae</taxon>
        <taxon>Aphanomyces</taxon>
    </lineage>
</organism>
<keyword evidence="1" id="KW-0808">Transferase</keyword>
<evidence type="ECO:0000256" key="6">
    <source>
        <dbReference type="SAM" id="SignalP"/>
    </source>
</evidence>
<keyword evidence="3 4" id="KW-0067">ATP-binding</keyword>
<feature type="binding site" evidence="4">
    <location>
        <position position="451"/>
    </location>
    <ligand>
        <name>ATP</name>
        <dbReference type="ChEBI" id="CHEBI:30616"/>
    </ligand>
</feature>
<evidence type="ECO:0000256" key="1">
    <source>
        <dbReference type="ARBA" id="ARBA00022527"/>
    </source>
</evidence>
<evidence type="ECO:0000256" key="4">
    <source>
        <dbReference type="PROSITE-ProRule" id="PRU10141"/>
    </source>
</evidence>
<dbReference type="SUPFAM" id="SSF52058">
    <property type="entry name" value="L domain-like"/>
    <property type="match status" value="1"/>
</dbReference>
<dbReference type="InterPro" id="IPR017441">
    <property type="entry name" value="Protein_kinase_ATP_BS"/>
</dbReference>
<evidence type="ECO:0000313" key="10">
    <source>
        <dbReference type="Proteomes" id="UP000332933"/>
    </source>
</evidence>
<dbReference type="GO" id="GO:0005524">
    <property type="term" value="F:ATP binding"/>
    <property type="evidence" value="ECO:0007669"/>
    <property type="project" value="UniProtKB-UniRule"/>
</dbReference>
<keyword evidence="2 4" id="KW-0547">Nucleotide-binding</keyword>
<feature type="chain" id="PRO_5033437204" evidence="6">
    <location>
        <begin position="16"/>
        <end position="697"/>
    </location>
</feature>
<dbReference type="InterPro" id="IPR000719">
    <property type="entry name" value="Prot_kinase_dom"/>
</dbReference>
<name>A0A485KUZ7_9STRA</name>
<keyword evidence="1" id="KW-0723">Serine/threonine-protein kinase</keyword>
<reference evidence="9 10" key="1">
    <citation type="submission" date="2019-03" db="EMBL/GenBank/DDBJ databases">
        <authorList>
            <person name="Gaulin E."/>
            <person name="Dumas B."/>
        </authorList>
    </citation>
    <scope>NUCLEOTIDE SEQUENCE [LARGE SCALE GENOMIC DNA]</scope>
    <source>
        <strain evidence="9">CBS 568.67</strain>
    </source>
</reference>
<feature type="signal peptide" evidence="6">
    <location>
        <begin position="1"/>
        <end position="15"/>
    </location>
</feature>
<keyword evidence="5" id="KW-1133">Transmembrane helix</keyword>
<dbReference type="PANTHER" id="PTHR44329">
    <property type="entry name" value="SERINE/THREONINE-PROTEIN KINASE TNNI3K-RELATED"/>
    <property type="match status" value="1"/>
</dbReference>
<keyword evidence="5" id="KW-0472">Membrane</keyword>
<sequence length="697" mass="77321">MAALWFLGLLALATATPPATNESKSMSCPYSALPPAVTNVCVHDKVQCRSENLTTDCVLNARSCTLQPTNATCNALGSFVDVAVTNGSLFYGACETPQNNPIYVQAMVFPPLVKYVYETGCDVCASDFSHHKSTLAPNAPVNVRRDIYGASLTSIPQLPAALEYIGLENNSLSNVTELSLLSKSITYLNLNTNSYSTLTNLDWTNLTYVYVSNQNHIVHFMLPHRSYIGNNSNLQSIQNVNFGNNLLTLDLTNLNLTSWIMSNRTFQLLNAKLTPEHPQLDIVFYDNQTNAGYFCNGTTIASNAVECASANGELREIWANTKGNRFPANQDAIYIVCVVRDAPPAIDTRLGAGAIVGIAIGGSFLVGVGFCIAIWRRQRLAKKEFDELRDLYELNQTPMLSPREEAGLHIQDLALCRLDQADLRLQRVIGSGAFAEVWLGTFRGDAVAVKKMHGSRATADQLQAFVDEIKLMATFDSPYIVKLIGTVWTRPSDVKCILELMDGGDLKQYLDKHNALDFPWHAKYHHMQAIVEGLVYLHSLNIIHRDLKSRNVLLDSKKGTKLTDFGVSREDLQETMTIGVGTFRWMAPEVVQDHVYDVSADIYSFGARMIVSEFDTHRIPYEDFKNPVSGLTRSDSAIMVKVVGGTIKPTFTSNCPKWVYDMAMQCLAYDPADRPTATELSHTIRMHRRSIVRIDSV</sequence>
<dbReference type="Gene3D" id="3.80.10.10">
    <property type="entry name" value="Ribonuclease Inhibitor"/>
    <property type="match status" value="1"/>
</dbReference>
<accession>A0A485KUZ7</accession>
<dbReference type="PRINTS" id="PR00109">
    <property type="entry name" value="TYRKINASE"/>
</dbReference>
<dbReference type="EMBL" id="CAADRA010005305">
    <property type="protein sequence ID" value="VFT88345.1"/>
    <property type="molecule type" value="Genomic_DNA"/>
</dbReference>
<gene>
    <name evidence="9" type="primary">Aste57867_11484</name>
    <name evidence="8" type="ORF">As57867_011441</name>
    <name evidence="9" type="ORF">ASTE57867_11484</name>
</gene>
<dbReference type="Proteomes" id="UP000332933">
    <property type="component" value="Unassembled WGS sequence"/>
</dbReference>
<proteinExistence type="predicted"/>
<dbReference type="InterPro" id="IPR001245">
    <property type="entry name" value="Ser-Thr/Tyr_kinase_cat_dom"/>
</dbReference>
<dbReference type="GO" id="GO:0004674">
    <property type="term" value="F:protein serine/threonine kinase activity"/>
    <property type="evidence" value="ECO:0007669"/>
    <property type="project" value="UniProtKB-KW"/>
</dbReference>
<dbReference type="Gene3D" id="1.10.510.10">
    <property type="entry name" value="Transferase(Phosphotransferase) domain 1"/>
    <property type="match status" value="1"/>
</dbReference>
<dbReference type="InterPro" id="IPR011009">
    <property type="entry name" value="Kinase-like_dom_sf"/>
</dbReference>
<dbReference type="AlphaFoldDB" id="A0A485KUZ7"/>
<keyword evidence="1" id="KW-0418">Kinase</keyword>
<dbReference type="EMBL" id="VJMH01005284">
    <property type="protein sequence ID" value="KAF0697862.1"/>
    <property type="molecule type" value="Genomic_DNA"/>
</dbReference>
<dbReference type="PROSITE" id="PS50011">
    <property type="entry name" value="PROTEIN_KINASE_DOM"/>
    <property type="match status" value="1"/>
</dbReference>
<protein>
    <submittedName>
        <fullName evidence="9">Aste57867_11484 protein</fullName>
    </submittedName>
</protein>
<keyword evidence="6" id="KW-0732">Signal</keyword>
<dbReference type="InterPro" id="IPR051681">
    <property type="entry name" value="Ser/Thr_Kinases-Pseudokinases"/>
</dbReference>
<dbReference type="InterPro" id="IPR008271">
    <property type="entry name" value="Ser/Thr_kinase_AS"/>
</dbReference>
<reference evidence="8" key="2">
    <citation type="submission" date="2019-06" db="EMBL/GenBank/DDBJ databases">
        <title>Genomics analysis of Aphanomyces spp. identifies a new class of oomycete effector associated with host adaptation.</title>
        <authorList>
            <person name="Gaulin E."/>
        </authorList>
    </citation>
    <scope>NUCLEOTIDE SEQUENCE</scope>
    <source>
        <strain evidence="8">CBS 578.67</strain>
    </source>
</reference>
<dbReference type="PANTHER" id="PTHR44329:SF214">
    <property type="entry name" value="PROTEIN KINASE DOMAIN-CONTAINING PROTEIN"/>
    <property type="match status" value="1"/>
</dbReference>
<dbReference type="SUPFAM" id="SSF56112">
    <property type="entry name" value="Protein kinase-like (PK-like)"/>
    <property type="match status" value="1"/>
</dbReference>
<dbReference type="SMART" id="SM00220">
    <property type="entry name" value="S_TKc"/>
    <property type="match status" value="1"/>
</dbReference>
<keyword evidence="5" id="KW-0812">Transmembrane</keyword>
<dbReference type="Pfam" id="PF00069">
    <property type="entry name" value="Pkinase"/>
    <property type="match status" value="1"/>
</dbReference>
<feature type="transmembrane region" description="Helical" evidence="5">
    <location>
        <begin position="350"/>
        <end position="375"/>
    </location>
</feature>